<feature type="chain" id="PRO_5018522403" evidence="2">
    <location>
        <begin position="19"/>
        <end position="407"/>
    </location>
</feature>
<sequence length="407" mass="48256">MAAQILLLMVLNIRFASSFLFPNVKQSDATTAPNICNSSLDDAFWTHYSNDLVVFFVNKLFWIWDPFLLILKSEIEINKIWPHVRAPIDAAFAFDHRIHKKENLTLTLFLTNDTFWLYENANAGEEFRAENEKLVGSGKIERFFGTNFFGQRITALSYEYNFNYEDKEKNSAWDFRIRSELRNVSKVRDLLYIFTTDGSRRFEWLYDMKRIPKMLLRRKRFNVTKIKSYAIINTTFEPVETYAEIFFEEGKRALSMKIDCLIYDQLEGNRSGFKRLISFKKVYQYAHNEGHTRLLNINEVIFGCYLPLRYEMLEIFIITAFIIGIIEVLSWLFTKKQVDEADQDFDKIMFIRYQPISQLLKQQKNLRVQKMSILIICVDDNSKFMIRNEIFRNVPILNKCPNTLEAI</sequence>
<comment type="caution">
    <text evidence="3">The sequence shown here is derived from an EMBL/GenBank/DDBJ whole genome shotgun (WGS) entry which is preliminary data.</text>
</comment>
<feature type="signal peptide" evidence="2">
    <location>
        <begin position="1"/>
        <end position="18"/>
    </location>
</feature>
<dbReference type="EMBL" id="NCKU01000066">
    <property type="protein sequence ID" value="RWS17495.1"/>
    <property type="molecule type" value="Genomic_DNA"/>
</dbReference>
<evidence type="ECO:0000313" key="3">
    <source>
        <dbReference type="EMBL" id="RWS17495.1"/>
    </source>
</evidence>
<dbReference type="Proteomes" id="UP000285301">
    <property type="component" value="Unassembled WGS sequence"/>
</dbReference>
<keyword evidence="1" id="KW-1133">Transmembrane helix</keyword>
<reference evidence="3 4" key="1">
    <citation type="journal article" date="2018" name="Gigascience">
        <title>Genomes of trombidid mites reveal novel predicted allergens and laterally-transferred genes associated with secondary metabolism.</title>
        <authorList>
            <person name="Dong X."/>
            <person name="Chaisiri K."/>
            <person name="Xia D."/>
            <person name="Armstrong S.D."/>
            <person name="Fang Y."/>
            <person name="Donnelly M.J."/>
            <person name="Kadowaki T."/>
            <person name="McGarry J.W."/>
            <person name="Darby A.C."/>
            <person name="Makepeace B.L."/>
        </authorList>
    </citation>
    <scope>NUCLEOTIDE SEQUENCE [LARGE SCALE GENOMIC DNA]</scope>
    <source>
        <strain evidence="3">UoL-WK</strain>
    </source>
</reference>
<keyword evidence="1" id="KW-0812">Transmembrane</keyword>
<evidence type="ECO:0000313" key="4">
    <source>
        <dbReference type="Proteomes" id="UP000285301"/>
    </source>
</evidence>
<accession>A0A3S3SMY8</accession>
<evidence type="ECO:0000256" key="1">
    <source>
        <dbReference type="SAM" id="Phobius"/>
    </source>
</evidence>
<dbReference type="SUPFAM" id="SSF50923">
    <property type="entry name" value="Hemopexin-like domain"/>
    <property type="match status" value="1"/>
</dbReference>
<name>A0A3S3SMY8_9ACAR</name>
<keyword evidence="4" id="KW-1185">Reference proteome</keyword>
<dbReference type="InterPro" id="IPR036375">
    <property type="entry name" value="Hemopexin-like_dom_sf"/>
</dbReference>
<protein>
    <submittedName>
        <fullName evidence="3">Uncharacterized protein</fullName>
    </submittedName>
</protein>
<organism evidence="3 4">
    <name type="scientific">Dinothrombium tinctorium</name>
    <dbReference type="NCBI Taxonomy" id="1965070"/>
    <lineage>
        <taxon>Eukaryota</taxon>
        <taxon>Metazoa</taxon>
        <taxon>Ecdysozoa</taxon>
        <taxon>Arthropoda</taxon>
        <taxon>Chelicerata</taxon>
        <taxon>Arachnida</taxon>
        <taxon>Acari</taxon>
        <taxon>Acariformes</taxon>
        <taxon>Trombidiformes</taxon>
        <taxon>Prostigmata</taxon>
        <taxon>Anystina</taxon>
        <taxon>Parasitengona</taxon>
        <taxon>Trombidioidea</taxon>
        <taxon>Trombidiidae</taxon>
        <taxon>Dinothrombium</taxon>
    </lineage>
</organism>
<keyword evidence="2" id="KW-0732">Signal</keyword>
<keyword evidence="1" id="KW-0472">Membrane</keyword>
<gene>
    <name evidence="3" type="ORF">B4U79_17838</name>
</gene>
<dbReference type="Gene3D" id="2.110.10.10">
    <property type="entry name" value="Hemopexin-like domain"/>
    <property type="match status" value="1"/>
</dbReference>
<dbReference type="AlphaFoldDB" id="A0A3S3SMY8"/>
<evidence type="ECO:0000256" key="2">
    <source>
        <dbReference type="SAM" id="SignalP"/>
    </source>
</evidence>
<proteinExistence type="predicted"/>
<feature type="transmembrane region" description="Helical" evidence="1">
    <location>
        <begin position="312"/>
        <end position="333"/>
    </location>
</feature>